<feature type="region of interest" description="Disordered" evidence="1">
    <location>
        <begin position="1"/>
        <end position="51"/>
    </location>
</feature>
<accession>A0A8J7D1E4</accession>
<feature type="domain" description="Type VI secretion system FHA" evidence="2">
    <location>
        <begin position="65"/>
        <end position="242"/>
    </location>
</feature>
<reference evidence="3" key="1">
    <citation type="submission" date="2020-09" db="EMBL/GenBank/DDBJ databases">
        <title>A novel bacterium of genus Mangrovicoccus, isolated from South China Sea.</title>
        <authorList>
            <person name="Huang H."/>
            <person name="Mo K."/>
            <person name="Hu Y."/>
        </authorList>
    </citation>
    <scope>NUCLEOTIDE SEQUENCE</scope>
    <source>
        <strain evidence="3">HB182678</strain>
    </source>
</reference>
<feature type="non-terminal residue" evidence="3">
    <location>
        <position position="1"/>
    </location>
</feature>
<dbReference type="Proteomes" id="UP000609121">
    <property type="component" value="Unassembled WGS sequence"/>
</dbReference>
<feature type="compositionally biased region" description="Low complexity" evidence="1">
    <location>
        <begin position="11"/>
        <end position="21"/>
    </location>
</feature>
<sequence length="260" mass="27398">QIPDDWDSLIAPQAPAAAPSPETGPPAAAVPPERPDPAASAPEPGLQDEAQTGTQTGALAAFLAGAGASELELPQSGAPQLMTGIGQVFRTLVEGLRSALMARSLLKSEFRIETTMIAARGNNPLKFSVTPEMAVSSMIRPARGFLDPAEAAREAIDDITAHQVAMVTGMEAALKGVLAQLSPETLERRLTTAPGGLGAVFKGRKARYWDAYEQLYAEIAAEAESDFQALFAREFAAAYQAQLRRLKEERADGEAGDVLG</sequence>
<comment type="caution">
    <text evidence="3">The sequence shown here is derived from an EMBL/GenBank/DDBJ whole genome shotgun (WGS) entry which is preliminary data.</text>
</comment>
<dbReference type="RefSeq" id="WP_193187293.1">
    <property type="nucleotide sequence ID" value="NZ_JACVXA010000133.1"/>
</dbReference>
<organism evidence="3 4">
    <name type="scientific">Mangrovicoccus algicola</name>
    <dbReference type="NCBI Taxonomy" id="2771008"/>
    <lineage>
        <taxon>Bacteria</taxon>
        <taxon>Pseudomonadati</taxon>
        <taxon>Pseudomonadota</taxon>
        <taxon>Alphaproteobacteria</taxon>
        <taxon>Rhodobacterales</taxon>
        <taxon>Paracoccaceae</taxon>
        <taxon>Mangrovicoccus</taxon>
    </lineage>
</organism>
<dbReference type="InterPro" id="IPR046883">
    <property type="entry name" value="T6SS_FHA_C"/>
</dbReference>
<dbReference type="InterPro" id="IPR017735">
    <property type="entry name" value="T6SS_FHA"/>
</dbReference>
<dbReference type="Pfam" id="PF20232">
    <property type="entry name" value="T6SS_FHA_C"/>
    <property type="match status" value="1"/>
</dbReference>
<name>A0A8J7D1E4_9RHOB</name>
<keyword evidence="4" id="KW-1185">Reference proteome</keyword>
<dbReference type="AlphaFoldDB" id="A0A8J7D1E4"/>
<dbReference type="NCBIfam" id="TIGR03354">
    <property type="entry name" value="VI_FHA"/>
    <property type="match status" value="1"/>
</dbReference>
<evidence type="ECO:0000313" key="4">
    <source>
        <dbReference type="Proteomes" id="UP000609121"/>
    </source>
</evidence>
<dbReference type="EMBL" id="JACVXA010000133">
    <property type="protein sequence ID" value="MBE3640693.1"/>
    <property type="molecule type" value="Genomic_DNA"/>
</dbReference>
<protein>
    <submittedName>
        <fullName evidence="3">Type VI secretion system-associated FHA domain protein TagH</fullName>
    </submittedName>
</protein>
<evidence type="ECO:0000259" key="2">
    <source>
        <dbReference type="Pfam" id="PF20232"/>
    </source>
</evidence>
<gene>
    <name evidence="3" type="primary">tagH</name>
    <name evidence="3" type="ORF">ICN82_21075</name>
</gene>
<evidence type="ECO:0000256" key="1">
    <source>
        <dbReference type="SAM" id="MobiDB-lite"/>
    </source>
</evidence>
<proteinExistence type="predicted"/>
<evidence type="ECO:0000313" key="3">
    <source>
        <dbReference type="EMBL" id="MBE3640693.1"/>
    </source>
</evidence>